<keyword evidence="1 7" id="KW-0489">Methyltransferase</keyword>
<dbReference type="Pfam" id="PF08100">
    <property type="entry name" value="Dimerisation"/>
    <property type="match status" value="1"/>
</dbReference>
<evidence type="ECO:0000313" key="7">
    <source>
        <dbReference type="EMBL" id="QHI35298.1"/>
    </source>
</evidence>
<dbReference type="PROSITE" id="PS51683">
    <property type="entry name" value="SAM_OMT_II"/>
    <property type="match status" value="1"/>
</dbReference>
<dbReference type="Proteomes" id="UP000464657">
    <property type="component" value="Chromosome"/>
</dbReference>
<dbReference type="PIRSF" id="PIRSF005739">
    <property type="entry name" value="O-mtase"/>
    <property type="match status" value="1"/>
</dbReference>
<feature type="active site" description="Proton acceptor" evidence="4">
    <location>
        <position position="234"/>
    </location>
</feature>
<dbReference type="GO" id="GO:0046983">
    <property type="term" value="F:protein dimerization activity"/>
    <property type="evidence" value="ECO:0007669"/>
    <property type="project" value="InterPro"/>
</dbReference>
<dbReference type="GO" id="GO:0032259">
    <property type="term" value="P:methylation"/>
    <property type="evidence" value="ECO:0007669"/>
    <property type="project" value="UniProtKB-KW"/>
</dbReference>
<keyword evidence="3" id="KW-0949">S-adenosyl-L-methionine</keyword>
<dbReference type="EC" id="2.1.1.316" evidence="7"/>
<dbReference type="Pfam" id="PF00891">
    <property type="entry name" value="Methyltransf_2"/>
    <property type="match status" value="1"/>
</dbReference>
<dbReference type="RefSeq" id="WP_160128048.1">
    <property type="nucleotide sequence ID" value="NZ_CP019288.1"/>
</dbReference>
<gene>
    <name evidence="7" type="primary">mmcR</name>
    <name evidence="7" type="ORF">IMCC3317_06440</name>
</gene>
<organism evidence="7 8">
    <name type="scientific">Kordia antarctica</name>
    <dbReference type="NCBI Taxonomy" id="1218801"/>
    <lineage>
        <taxon>Bacteria</taxon>
        <taxon>Pseudomonadati</taxon>
        <taxon>Bacteroidota</taxon>
        <taxon>Flavobacteriia</taxon>
        <taxon>Flavobacteriales</taxon>
        <taxon>Flavobacteriaceae</taxon>
        <taxon>Kordia</taxon>
    </lineage>
</organism>
<protein>
    <submittedName>
        <fullName evidence="7">Mitomycin biosynthesis 6-O-methyltransferase</fullName>
        <ecNumber evidence="7">2.1.1.316</ecNumber>
    </submittedName>
</protein>
<feature type="domain" description="O-methyltransferase C-terminal" evidence="5">
    <location>
        <begin position="105"/>
        <end position="302"/>
    </location>
</feature>
<evidence type="ECO:0000256" key="3">
    <source>
        <dbReference type="ARBA" id="ARBA00022691"/>
    </source>
</evidence>
<proteinExistence type="predicted"/>
<name>A0A7L4ZEZ1_9FLAO</name>
<dbReference type="AlphaFoldDB" id="A0A7L4ZEZ1"/>
<evidence type="ECO:0000256" key="4">
    <source>
        <dbReference type="PIRSR" id="PIRSR005739-1"/>
    </source>
</evidence>
<keyword evidence="2 7" id="KW-0808">Transferase</keyword>
<dbReference type="InterPro" id="IPR001077">
    <property type="entry name" value="COMT_C"/>
</dbReference>
<dbReference type="InterPro" id="IPR016461">
    <property type="entry name" value="COMT-like"/>
</dbReference>
<keyword evidence="8" id="KW-1185">Reference proteome</keyword>
<evidence type="ECO:0000259" key="5">
    <source>
        <dbReference type="Pfam" id="PF00891"/>
    </source>
</evidence>
<dbReference type="KEGG" id="kan:IMCC3317_06440"/>
<feature type="domain" description="O-methyltransferase dimerisation" evidence="6">
    <location>
        <begin position="15"/>
        <end position="82"/>
    </location>
</feature>
<dbReference type="SUPFAM" id="SSF53335">
    <property type="entry name" value="S-adenosyl-L-methionine-dependent methyltransferases"/>
    <property type="match status" value="1"/>
</dbReference>
<dbReference type="PANTHER" id="PTHR11746">
    <property type="entry name" value="O-METHYLTRANSFERASE"/>
    <property type="match status" value="1"/>
</dbReference>
<evidence type="ECO:0000313" key="8">
    <source>
        <dbReference type="Proteomes" id="UP000464657"/>
    </source>
</evidence>
<reference evidence="7 8" key="1">
    <citation type="journal article" date="2013" name="Int. J. Syst. Evol. Microbiol.">
        <title>Kordia antarctica sp. nov., isolated from Antarctic seawater.</title>
        <authorList>
            <person name="Baek K."/>
            <person name="Choi A."/>
            <person name="Kang I."/>
            <person name="Lee K."/>
            <person name="Cho J.C."/>
        </authorList>
    </citation>
    <scope>NUCLEOTIDE SEQUENCE [LARGE SCALE GENOMIC DNA]</scope>
    <source>
        <strain evidence="7 8">IMCC3317</strain>
    </source>
</reference>
<sequence length="321" mass="37352">MNKKDSLKSFFTEHWKYLAVSTACKLNIFDVLAEKGKTAIEISQSLSLHKKNTKILLDALYEIEFLSHENDTYILTENSIYLTENHSESLKYACMHWATEHLTTWQNLDFSIRTNKSAFEDQFGASYFDYLNQDVQKLTDYHKAMNAYARDDYKKINHVIDFSIHKSIMDVGGSYGALLQTIKQNNINVKCYLFDLDLVIESQEKRNDITYIKGDFFERISTYSEAIILSRILHDWNDEKAIKILNNTFKSLPENGFLYVIENCSDKLTTNLSLLSLNMLAVCESYERSSLEYISLANKADFKFREAKKLNQLQTILIFTK</sequence>
<evidence type="ECO:0000256" key="1">
    <source>
        <dbReference type="ARBA" id="ARBA00022603"/>
    </source>
</evidence>
<dbReference type="InterPro" id="IPR036390">
    <property type="entry name" value="WH_DNA-bd_sf"/>
</dbReference>
<evidence type="ECO:0000259" key="6">
    <source>
        <dbReference type="Pfam" id="PF08100"/>
    </source>
</evidence>
<dbReference type="Gene3D" id="3.40.50.150">
    <property type="entry name" value="Vaccinia Virus protein VP39"/>
    <property type="match status" value="1"/>
</dbReference>
<dbReference type="InterPro" id="IPR029063">
    <property type="entry name" value="SAM-dependent_MTases_sf"/>
</dbReference>
<evidence type="ECO:0000256" key="2">
    <source>
        <dbReference type="ARBA" id="ARBA00022679"/>
    </source>
</evidence>
<accession>A0A7L4ZEZ1</accession>
<dbReference type="InterPro" id="IPR012967">
    <property type="entry name" value="COMT_dimerisation"/>
</dbReference>
<dbReference type="EMBL" id="CP019288">
    <property type="protein sequence ID" value="QHI35298.1"/>
    <property type="molecule type" value="Genomic_DNA"/>
</dbReference>
<dbReference type="Gene3D" id="1.10.10.10">
    <property type="entry name" value="Winged helix-like DNA-binding domain superfamily/Winged helix DNA-binding domain"/>
    <property type="match status" value="1"/>
</dbReference>
<dbReference type="SUPFAM" id="SSF46785">
    <property type="entry name" value="Winged helix' DNA-binding domain"/>
    <property type="match status" value="1"/>
</dbReference>
<dbReference type="InterPro" id="IPR036388">
    <property type="entry name" value="WH-like_DNA-bd_sf"/>
</dbReference>
<dbReference type="GO" id="GO:0008171">
    <property type="term" value="F:O-methyltransferase activity"/>
    <property type="evidence" value="ECO:0007669"/>
    <property type="project" value="InterPro"/>
</dbReference>
<dbReference type="OrthoDB" id="9766840at2"/>